<protein>
    <submittedName>
        <fullName evidence="2">Uncharacterized protein</fullName>
    </submittedName>
</protein>
<feature type="compositionally biased region" description="Polar residues" evidence="1">
    <location>
        <begin position="1"/>
        <end position="21"/>
    </location>
</feature>
<evidence type="ECO:0000313" key="2">
    <source>
        <dbReference type="EMBL" id="KAF6136547.1"/>
    </source>
</evidence>
<feature type="region of interest" description="Disordered" evidence="1">
    <location>
        <begin position="113"/>
        <end position="169"/>
    </location>
</feature>
<organism evidence="2 3">
    <name type="scientific">Kingdonia uniflora</name>
    <dbReference type="NCBI Taxonomy" id="39325"/>
    <lineage>
        <taxon>Eukaryota</taxon>
        <taxon>Viridiplantae</taxon>
        <taxon>Streptophyta</taxon>
        <taxon>Embryophyta</taxon>
        <taxon>Tracheophyta</taxon>
        <taxon>Spermatophyta</taxon>
        <taxon>Magnoliopsida</taxon>
        <taxon>Ranunculales</taxon>
        <taxon>Circaeasteraceae</taxon>
        <taxon>Kingdonia</taxon>
    </lineage>
</organism>
<name>A0A7J7L1V3_9MAGN</name>
<dbReference type="Proteomes" id="UP000541444">
    <property type="component" value="Unassembled WGS sequence"/>
</dbReference>
<gene>
    <name evidence="2" type="ORF">GIB67_016003</name>
</gene>
<accession>A0A7J7L1V3</accession>
<evidence type="ECO:0000313" key="3">
    <source>
        <dbReference type="Proteomes" id="UP000541444"/>
    </source>
</evidence>
<feature type="region of interest" description="Disordered" evidence="1">
    <location>
        <begin position="1"/>
        <end position="26"/>
    </location>
</feature>
<comment type="caution">
    <text evidence="2">The sequence shown here is derived from an EMBL/GenBank/DDBJ whole genome shotgun (WGS) entry which is preliminary data.</text>
</comment>
<evidence type="ECO:0000256" key="1">
    <source>
        <dbReference type="SAM" id="MobiDB-lite"/>
    </source>
</evidence>
<keyword evidence="3" id="KW-1185">Reference proteome</keyword>
<feature type="compositionally biased region" description="Basic residues" evidence="1">
    <location>
        <begin position="113"/>
        <end position="124"/>
    </location>
</feature>
<dbReference type="AlphaFoldDB" id="A0A7J7L1V3"/>
<proteinExistence type="predicted"/>
<feature type="compositionally biased region" description="Basic and acidic residues" evidence="1">
    <location>
        <begin position="156"/>
        <end position="166"/>
    </location>
</feature>
<dbReference type="EMBL" id="JACGCM010002686">
    <property type="protein sequence ID" value="KAF6136547.1"/>
    <property type="molecule type" value="Genomic_DNA"/>
</dbReference>
<reference evidence="2 3" key="1">
    <citation type="journal article" date="2020" name="IScience">
        <title>Genome Sequencing of the Endangered Kingdonia uniflora (Circaeasteraceae, Ranunculales) Reveals Potential Mechanisms of Evolutionary Specialization.</title>
        <authorList>
            <person name="Sun Y."/>
            <person name="Deng T."/>
            <person name="Zhang A."/>
            <person name="Moore M.J."/>
            <person name="Landis J.B."/>
            <person name="Lin N."/>
            <person name="Zhang H."/>
            <person name="Zhang X."/>
            <person name="Huang J."/>
            <person name="Zhang X."/>
            <person name="Sun H."/>
            <person name="Wang H."/>
        </authorList>
    </citation>
    <scope>NUCLEOTIDE SEQUENCE [LARGE SCALE GENOMIC DNA]</scope>
    <source>
        <strain evidence="2">TB1705</strain>
        <tissue evidence="2">Leaf</tissue>
    </source>
</reference>
<sequence>MINNASSSPIKRFTTSKNLESTQRERQKIKGFDKELCEGDKRLKMAKDSGSRWWLYSSIVREKLDTTADSHSDTECVKSIVERKESLLNKIAKEETKLELVLKGLSLNRKKRVDSKSNKVRKAQSTRSMTGIDEGKSQVNGEEALPASGTTGSGEVTKDKRMRVEPSGESGNKVIEGRFAAVDDLEEVVERARLAVLLGEEDTNKMVAYLIKGIWLSIEEERSELKKVNVELEKELARSRTDASKEVRQLKASHAMAIGKLQVETKANLDEMVEECDRLGHHLMLKGYSEEEVVAIKVDTYVEEEDEEEADALRIVDGLDGVSRQMVLNNQGDDV</sequence>